<dbReference type="AlphaFoldDB" id="A0A5J9V6T0"/>
<name>A0A5J9V6T0_9POAL</name>
<comment type="caution">
    <text evidence="1">The sequence shown here is derived from an EMBL/GenBank/DDBJ whole genome shotgun (WGS) entry which is preliminary data.</text>
</comment>
<dbReference type="EMBL" id="RWGY01000011">
    <property type="protein sequence ID" value="TVU31214.1"/>
    <property type="molecule type" value="Genomic_DNA"/>
</dbReference>
<evidence type="ECO:0000313" key="1">
    <source>
        <dbReference type="EMBL" id="TVU31214.1"/>
    </source>
</evidence>
<accession>A0A5J9V6T0</accession>
<keyword evidence="2" id="KW-1185">Reference proteome</keyword>
<dbReference type="PANTHER" id="PTHR33186:SF16">
    <property type="entry name" value="F-BOX ASSOCIATED DOMAIN-CONTAINING PROTEIN"/>
    <property type="match status" value="1"/>
</dbReference>
<protein>
    <submittedName>
        <fullName evidence="1">Uncharacterized protein</fullName>
    </submittedName>
</protein>
<reference evidence="1 2" key="1">
    <citation type="journal article" date="2019" name="Sci. Rep.">
        <title>A high-quality genome of Eragrostis curvula grass provides insights into Poaceae evolution and supports new strategies to enhance forage quality.</title>
        <authorList>
            <person name="Carballo J."/>
            <person name="Santos B.A.C.M."/>
            <person name="Zappacosta D."/>
            <person name="Garbus I."/>
            <person name="Selva J.P."/>
            <person name="Gallo C.A."/>
            <person name="Diaz A."/>
            <person name="Albertini E."/>
            <person name="Caccamo M."/>
            <person name="Echenique V."/>
        </authorList>
    </citation>
    <scope>NUCLEOTIDE SEQUENCE [LARGE SCALE GENOMIC DNA]</scope>
    <source>
        <strain evidence="2">cv. Victoria</strain>
        <tissue evidence="1">Leaf</tissue>
    </source>
</reference>
<gene>
    <name evidence="1" type="ORF">EJB05_22892</name>
</gene>
<evidence type="ECO:0000313" key="2">
    <source>
        <dbReference type="Proteomes" id="UP000324897"/>
    </source>
</evidence>
<dbReference type="PANTHER" id="PTHR33186">
    <property type="entry name" value="OS10G0136150 PROTEIN-RELATED"/>
    <property type="match status" value="1"/>
</dbReference>
<proteinExistence type="predicted"/>
<dbReference type="Proteomes" id="UP000324897">
    <property type="component" value="Chromosome 1"/>
</dbReference>
<dbReference type="Gramene" id="TVU31214">
    <property type="protein sequence ID" value="TVU31214"/>
    <property type="gene ID" value="EJB05_22892"/>
</dbReference>
<feature type="non-terminal residue" evidence="1">
    <location>
        <position position="1"/>
    </location>
</feature>
<dbReference type="OrthoDB" id="685706at2759"/>
<sequence>MNSSPKQTMIISGSLLLYDAAGNTQLENPSSATGRAVLFVWDAMAGILEVITMRSDWTACDQDNLNGAVVCTASDDAEGRHGDCRASPFLVVLISGRAPRAFVIVYSSVVREWSQMIWYDGLPMWADVCPRPCVVIGTTLYQPLHGSHTLSFHLETRNFAVIHHPPETRWTDVRIMKLDGTMLGLVVADNAAFSLHFWAWEQAGDHWVRRQTPEPALAAAAPRTGSLRSVELLGACEFGNVIFLKTRLDTYLFYLDLMQLKKLCFGHALPLDTLSPYESFYAPSSEWLTGVAPYLRWHRVAQHRKLQIKWMMLQLKKNHFGHVVKNSHLSIHSAFKDNQKQGFSLAFHASWALVRMRSVRAGAAAAEGHQPAAVPCCCNYSVKASRQAGTQQQQHSKPVLHTNKQSRQYTVALAKHRQASEQLRQESAQGR</sequence>
<organism evidence="1 2">
    <name type="scientific">Eragrostis curvula</name>
    <name type="common">weeping love grass</name>
    <dbReference type="NCBI Taxonomy" id="38414"/>
    <lineage>
        <taxon>Eukaryota</taxon>
        <taxon>Viridiplantae</taxon>
        <taxon>Streptophyta</taxon>
        <taxon>Embryophyta</taxon>
        <taxon>Tracheophyta</taxon>
        <taxon>Spermatophyta</taxon>
        <taxon>Magnoliopsida</taxon>
        <taxon>Liliopsida</taxon>
        <taxon>Poales</taxon>
        <taxon>Poaceae</taxon>
        <taxon>PACMAD clade</taxon>
        <taxon>Chloridoideae</taxon>
        <taxon>Eragrostideae</taxon>
        <taxon>Eragrostidinae</taxon>
        <taxon>Eragrostis</taxon>
    </lineage>
</organism>